<keyword evidence="2" id="KW-0472">Membrane</keyword>
<feature type="signal peptide" evidence="3">
    <location>
        <begin position="1"/>
        <end position="16"/>
    </location>
</feature>
<proteinExistence type="predicted"/>
<keyword evidence="3" id="KW-0732">Signal</keyword>
<feature type="compositionally biased region" description="Polar residues" evidence="1">
    <location>
        <begin position="140"/>
        <end position="154"/>
    </location>
</feature>
<dbReference type="AlphaFoldDB" id="A0A2N5UX09"/>
<feature type="chain" id="PRO_5014795062" evidence="3">
    <location>
        <begin position="17"/>
        <end position="266"/>
    </location>
</feature>
<name>A0A2N5UX09_9BASI</name>
<gene>
    <name evidence="4" type="ORF">PCASD_07757</name>
</gene>
<feature type="region of interest" description="Disordered" evidence="1">
    <location>
        <begin position="130"/>
        <end position="159"/>
    </location>
</feature>
<organism evidence="4 5">
    <name type="scientific">Puccinia coronata f. sp. avenae</name>
    <dbReference type="NCBI Taxonomy" id="200324"/>
    <lineage>
        <taxon>Eukaryota</taxon>
        <taxon>Fungi</taxon>
        <taxon>Dikarya</taxon>
        <taxon>Basidiomycota</taxon>
        <taxon>Pucciniomycotina</taxon>
        <taxon>Pucciniomycetes</taxon>
        <taxon>Pucciniales</taxon>
        <taxon>Pucciniaceae</taxon>
        <taxon>Puccinia</taxon>
    </lineage>
</organism>
<sequence>MISVLLILALVGQGLGAGSEQELVQVSKLTQHARLGFRESNRPFPDPIVNKPPKLYTSRQGAEGLSVSSSSDNPESMHRDEVAITIDTETRGGSNSNKLGQTLAPFTNLRESESGRAGQSVIVQIQAEEENHAANPASDIRQSTSYHSSTGTSESNKDGLCRELSQKLRQAEGTESASTLPNAMELNPVFWARLEEKRKEAEAESIASLLSVFSETVTNAMIQFYEYRPCYFGHRSLTIGTILTILSLICLFVEFTLLTMKILVVS</sequence>
<evidence type="ECO:0000313" key="5">
    <source>
        <dbReference type="Proteomes" id="UP000235392"/>
    </source>
</evidence>
<dbReference type="EMBL" id="PGCI01000080">
    <property type="protein sequence ID" value="PLW42285.1"/>
    <property type="molecule type" value="Genomic_DNA"/>
</dbReference>
<feature type="transmembrane region" description="Helical" evidence="2">
    <location>
        <begin position="237"/>
        <end position="258"/>
    </location>
</feature>
<keyword evidence="2" id="KW-1133">Transmembrane helix</keyword>
<keyword evidence="2" id="KW-0812">Transmembrane</keyword>
<accession>A0A2N5UX09</accession>
<evidence type="ECO:0000256" key="1">
    <source>
        <dbReference type="SAM" id="MobiDB-lite"/>
    </source>
</evidence>
<protein>
    <submittedName>
        <fullName evidence="4">Uncharacterized protein</fullName>
    </submittedName>
</protein>
<evidence type="ECO:0000256" key="2">
    <source>
        <dbReference type="SAM" id="Phobius"/>
    </source>
</evidence>
<evidence type="ECO:0000256" key="3">
    <source>
        <dbReference type="SAM" id="SignalP"/>
    </source>
</evidence>
<evidence type="ECO:0000313" key="4">
    <source>
        <dbReference type="EMBL" id="PLW42285.1"/>
    </source>
</evidence>
<feature type="region of interest" description="Disordered" evidence="1">
    <location>
        <begin position="38"/>
        <end position="78"/>
    </location>
</feature>
<comment type="caution">
    <text evidence="4">The sequence shown here is derived from an EMBL/GenBank/DDBJ whole genome shotgun (WGS) entry which is preliminary data.</text>
</comment>
<dbReference type="Proteomes" id="UP000235392">
    <property type="component" value="Unassembled WGS sequence"/>
</dbReference>
<reference evidence="4 5" key="1">
    <citation type="submission" date="2017-11" db="EMBL/GenBank/DDBJ databases">
        <title>De novo assembly and phasing of dikaryotic genomes from two isolates of Puccinia coronata f. sp. avenae, the causal agent of oat crown rust.</title>
        <authorList>
            <person name="Miller M.E."/>
            <person name="Zhang Y."/>
            <person name="Omidvar V."/>
            <person name="Sperschneider J."/>
            <person name="Schwessinger B."/>
            <person name="Raley C."/>
            <person name="Palmer J.M."/>
            <person name="Garnica D."/>
            <person name="Upadhyaya N."/>
            <person name="Rathjen J."/>
            <person name="Taylor J.M."/>
            <person name="Park R.F."/>
            <person name="Dodds P.N."/>
            <person name="Hirsch C.D."/>
            <person name="Kianian S.F."/>
            <person name="Figueroa M."/>
        </authorList>
    </citation>
    <scope>NUCLEOTIDE SEQUENCE [LARGE SCALE GENOMIC DNA]</scope>
    <source>
        <strain evidence="4">12SD80</strain>
    </source>
</reference>